<sequence>MNHFARNLLIAGAVLLTGGLSNMVLAQTQAPAASATAAAQPQSRAQQLMGAIAPKLAELTDSVLYGDIWQRPQLSKRDRSLITVAALIALNRPDQLRSHLALARQNGVTEDELVETITHLAFYAGWPNAVSAVAVARDVFQKN</sequence>
<dbReference type="GO" id="GO:0051920">
    <property type="term" value="F:peroxiredoxin activity"/>
    <property type="evidence" value="ECO:0007669"/>
    <property type="project" value="InterPro"/>
</dbReference>
<reference evidence="3 4" key="1">
    <citation type="submission" date="2019-04" db="EMBL/GenBank/DDBJ databases">
        <title>Phreatobacter aquaticus sp. nov.</title>
        <authorList>
            <person name="Choi A."/>
        </authorList>
    </citation>
    <scope>NUCLEOTIDE SEQUENCE [LARGE SCALE GENOMIC DNA]</scope>
    <source>
        <strain evidence="3 4">KCTC 52518</strain>
    </source>
</reference>
<evidence type="ECO:0000313" key="4">
    <source>
        <dbReference type="Proteomes" id="UP000298781"/>
    </source>
</evidence>
<protein>
    <submittedName>
        <fullName evidence="3">Carboxymuconolactone decarboxylase family protein</fullName>
    </submittedName>
</protein>
<feature type="chain" id="PRO_5020722407" evidence="1">
    <location>
        <begin position="27"/>
        <end position="143"/>
    </location>
</feature>
<keyword evidence="4" id="KW-1185">Reference proteome</keyword>
<dbReference type="EMBL" id="CP039690">
    <property type="protein sequence ID" value="QCI68197.1"/>
    <property type="molecule type" value="Genomic_DNA"/>
</dbReference>
<evidence type="ECO:0000259" key="2">
    <source>
        <dbReference type="Pfam" id="PF02627"/>
    </source>
</evidence>
<keyword evidence="1" id="KW-0732">Signal</keyword>
<dbReference type="KEGG" id="pstg:E8M01_30600"/>
<dbReference type="InterPro" id="IPR029032">
    <property type="entry name" value="AhpD-like"/>
</dbReference>
<gene>
    <name evidence="3" type="ORF">E8M01_30600</name>
</gene>
<evidence type="ECO:0000256" key="1">
    <source>
        <dbReference type="SAM" id="SignalP"/>
    </source>
</evidence>
<dbReference type="PANTHER" id="PTHR33570:SF9">
    <property type="entry name" value="BLL4600 PROTEIN"/>
    <property type="match status" value="1"/>
</dbReference>
<feature type="domain" description="Carboxymuconolactone decarboxylase-like" evidence="2">
    <location>
        <begin position="54"/>
        <end position="138"/>
    </location>
</feature>
<dbReference type="InterPro" id="IPR052512">
    <property type="entry name" value="4CMD/NDH-1_regulator"/>
</dbReference>
<organism evidence="3 4">
    <name type="scientific">Phreatobacter stygius</name>
    <dbReference type="NCBI Taxonomy" id="1940610"/>
    <lineage>
        <taxon>Bacteria</taxon>
        <taxon>Pseudomonadati</taxon>
        <taxon>Pseudomonadota</taxon>
        <taxon>Alphaproteobacteria</taxon>
        <taxon>Hyphomicrobiales</taxon>
        <taxon>Phreatobacteraceae</taxon>
        <taxon>Phreatobacter</taxon>
    </lineage>
</organism>
<feature type="signal peptide" evidence="1">
    <location>
        <begin position="1"/>
        <end position="26"/>
    </location>
</feature>
<dbReference type="Gene3D" id="1.20.1290.10">
    <property type="entry name" value="AhpD-like"/>
    <property type="match status" value="1"/>
</dbReference>
<dbReference type="PANTHER" id="PTHR33570">
    <property type="entry name" value="4-CARBOXYMUCONOLACTONE DECARBOXYLASE FAMILY PROTEIN"/>
    <property type="match status" value="1"/>
</dbReference>
<accession>A0A4D7BKB8</accession>
<name>A0A4D7BKB8_9HYPH</name>
<dbReference type="SUPFAM" id="SSF69118">
    <property type="entry name" value="AhpD-like"/>
    <property type="match status" value="1"/>
</dbReference>
<dbReference type="Proteomes" id="UP000298781">
    <property type="component" value="Chromosome"/>
</dbReference>
<evidence type="ECO:0000313" key="3">
    <source>
        <dbReference type="EMBL" id="QCI68197.1"/>
    </source>
</evidence>
<dbReference type="InterPro" id="IPR003779">
    <property type="entry name" value="CMD-like"/>
</dbReference>
<dbReference type="AlphaFoldDB" id="A0A4D7BKB8"/>
<proteinExistence type="predicted"/>
<dbReference type="OrthoDB" id="7507676at2"/>
<dbReference type="Pfam" id="PF02627">
    <property type="entry name" value="CMD"/>
    <property type="match status" value="1"/>
</dbReference>